<dbReference type="InterPro" id="IPR007492">
    <property type="entry name" value="LytTR_DNA-bd_dom"/>
</dbReference>
<gene>
    <name evidence="4" type="ORF">IAC68_00860</name>
</gene>
<dbReference type="GO" id="GO:0000156">
    <property type="term" value="F:phosphorelay response regulator activity"/>
    <property type="evidence" value="ECO:0007669"/>
    <property type="project" value="InterPro"/>
</dbReference>
<feature type="domain" description="Response regulatory" evidence="2">
    <location>
        <begin position="5"/>
        <end position="115"/>
    </location>
</feature>
<dbReference type="InterPro" id="IPR001789">
    <property type="entry name" value="Sig_transdc_resp-reg_receiver"/>
</dbReference>
<name>A0A9D9DKA2_9BACT</name>
<dbReference type="InterPro" id="IPR046947">
    <property type="entry name" value="LytR-like"/>
</dbReference>
<comment type="caution">
    <text evidence="4">The sequence shown here is derived from an EMBL/GenBank/DDBJ whole genome shotgun (WGS) entry which is preliminary data.</text>
</comment>
<dbReference type="SMART" id="SM00448">
    <property type="entry name" value="REC"/>
    <property type="match status" value="1"/>
</dbReference>
<accession>A0A9D9DKA2</accession>
<protein>
    <submittedName>
        <fullName evidence="4">Response regulator transcription factor</fullName>
    </submittedName>
</protein>
<evidence type="ECO:0000259" key="2">
    <source>
        <dbReference type="PROSITE" id="PS50110"/>
    </source>
</evidence>
<reference evidence="4" key="2">
    <citation type="journal article" date="2021" name="PeerJ">
        <title>Extensive microbial diversity within the chicken gut microbiome revealed by metagenomics and culture.</title>
        <authorList>
            <person name="Gilroy R."/>
            <person name="Ravi A."/>
            <person name="Getino M."/>
            <person name="Pursley I."/>
            <person name="Horton D.L."/>
            <person name="Alikhan N.F."/>
            <person name="Baker D."/>
            <person name="Gharbi K."/>
            <person name="Hall N."/>
            <person name="Watson M."/>
            <person name="Adriaenssens E.M."/>
            <person name="Foster-Nyarko E."/>
            <person name="Jarju S."/>
            <person name="Secka A."/>
            <person name="Antonio M."/>
            <person name="Oren A."/>
            <person name="Chaudhuri R.R."/>
            <person name="La Ragione R."/>
            <person name="Hildebrand F."/>
            <person name="Pallen M.J."/>
        </authorList>
    </citation>
    <scope>NUCLEOTIDE SEQUENCE</scope>
    <source>
        <strain evidence="4">15467</strain>
    </source>
</reference>
<dbReference type="Pfam" id="PF04397">
    <property type="entry name" value="LytTR"/>
    <property type="match status" value="1"/>
</dbReference>
<feature type="domain" description="HTH LytTR-type" evidence="3">
    <location>
        <begin position="131"/>
        <end position="232"/>
    </location>
</feature>
<dbReference type="EMBL" id="JADINB010000019">
    <property type="protein sequence ID" value="MBO8428472.1"/>
    <property type="molecule type" value="Genomic_DNA"/>
</dbReference>
<evidence type="ECO:0000259" key="3">
    <source>
        <dbReference type="PROSITE" id="PS50930"/>
    </source>
</evidence>
<dbReference type="Gene3D" id="2.40.50.1020">
    <property type="entry name" value="LytTr DNA-binding domain"/>
    <property type="match status" value="1"/>
</dbReference>
<dbReference type="InterPro" id="IPR011006">
    <property type="entry name" value="CheY-like_superfamily"/>
</dbReference>
<dbReference type="AlphaFoldDB" id="A0A9D9DKA2"/>
<keyword evidence="1" id="KW-0597">Phosphoprotein</keyword>
<dbReference type="SUPFAM" id="SSF52172">
    <property type="entry name" value="CheY-like"/>
    <property type="match status" value="1"/>
</dbReference>
<dbReference type="Pfam" id="PF00072">
    <property type="entry name" value="Response_reg"/>
    <property type="match status" value="1"/>
</dbReference>
<dbReference type="PANTHER" id="PTHR37299">
    <property type="entry name" value="TRANSCRIPTIONAL REGULATOR-RELATED"/>
    <property type="match status" value="1"/>
</dbReference>
<proteinExistence type="predicted"/>
<evidence type="ECO:0000313" key="5">
    <source>
        <dbReference type="Proteomes" id="UP000823635"/>
    </source>
</evidence>
<dbReference type="PROSITE" id="PS50930">
    <property type="entry name" value="HTH_LYTTR"/>
    <property type="match status" value="1"/>
</dbReference>
<feature type="modified residue" description="4-aspartylphosphate" evidence="1">
    <location>
        <position position="55"/>
    </location>
</feature>
<evidence type="ECO:0000313" key="4">
    <source>
        <dbReference type="EMBL" id="MBO8428472.1"/>
    </source>
</evidence>
<dbReference type="PROSITE" id="PS50110">
    <property type="entry name" value="RESPONSE_REGULATORY"/>
    <property type="match status" value="1"/>
</dbReference>
<reference evidence="4" key="1">
    <citation type="submission" date="2020-10" db="EMBL/GenBank/DDBJ databases">
        <authorList>
            <person name="Gilroy R."/>
        </authorList>
    </citation>
    <scope>NUCLEOTIDE SEQUENCE</scope>
    <source>
        <strain evidence="4">15467</strain>
    </source>
</reference>
<dbReference type="Proteomes" id="UP000823635">
    <property type="component" value="Unassembled WGS sequence"/>
</dbReference>
<dbReference type="PANTHER" id="PTHR37299:SF1">
    <property type="entry name" value="STAGE 0 SPORULATION PROTEIN A HOMOLOG"/>
    <property type="match status" value="1"/>
</dbReference>
<dbReference type="Gene3D" id="3.40.50.2300">
    <property type="match status" value="1"/>
</dbReference>
<evidence type="ECO:0000256" key="1">
    <source>
        <dbReference type="PROSITE-ProRule" id="PRU00169"/>
    </source>
</evidence>
<dbReference type="SMART" id="SM00850">
    <property type="entry name" value="LytTR"/>
    <property type="match status" value="1"/>
</dbReference>
<organism evidence="4 5">
    <name type="scientific">Candidatus Egerieousia excrementavium</name>
    <dbReference type="NCBI Taxonomy" id="2840778"/>
    <lineage>
        <taxon>Bacteria</taxon>
        <taxon>Pseudomonadati</taxon>
        <taxon>Bacteroidota</taxon>
        <taxon>Bacteroidia</taxon>
        <taxon>Bacteroidales</taxon>
        <taxon>Candidatus Egerieousia</taxon>
    </lineage>
</organism>
<dbReference type="GO" id="GO:0003677">
    <property type="term" value="F:DNA binding"/>
    <property type="evidence" value="ECO:0007669"/>
    <property type="project" value="InterPro"/>
</dbReference>
<sequence>MKKIKCVAIDDEPIALLILSEFCARMGNMELVTFTDPREGLGKIDSEKPDIVFLDIEMNGLNGLEAARSLPKGCALIFVTAHAQYALEGFNLDAVDFLHKPVAYERFVRAVEKAVRYAGAGGMHEDEPEVIMVRQEYSSVPLRLDEILYIEALGNYVKIVRRHGDTILSRLSIKSIGELLPSDRFLRIHRSYIIPLSCVDSFSRHEVQLSGAGRPLPIGRVYGDSVYRRLSDI</sequence>